<evidence type="ECO:0000313" key="7">
    <source>
        <dbReference type="Proteomes" id="UP000299011"/>
    </source>
</evidence>
<gene>
    <name evidence="2" type="ORF">BM92_17505</name>
    <name evidence="3" type="ORF">C439_19078</name>
    <name evidence="4" type="ORF">E6P09_15135</name>
</gene>
<feature type="transmembrane region" description="Helical" evidence="1">
    <location>
        <begin position="138"/>
        <end position="157"/>
    </location>
</feature>
<dbReference type="Proteomes" id="UP000011603">
    <property type="component" value="Unassembled WGS sequence"/>
</dbReference>
<reference evidence="3 5" key="1">
    <citation type="journal article" date="2014" name="PLoS Genet.">
        <title>Phylogenetically driven sequencing of extremely halophilic archaea reveals strategies for static and dynamic osmo-response.</title>
        <authorList>
            <person name="Becker E.A."/>
            <person name="Seitzer P.M."/>
            <person name="Tritt A."/>
            <person name="Larsen D."/>
            <person name="Krusor M."/>
            <person name="Yao A.I."/>
            <person name="Wu D."/>
            <person name="Madern D."/>
            <person name="Eisen J.A."/>
            <person name="Darling A.E."/>
            <person name="Facciotti M.T."/>
        </authorList>
    </citation>
    <scope>NUCLEOTIDE SEQUENCE [LARGE SCALE GENOMIC DNA]</scope>
    <source>
        <strain evidence="3">ATCC 33500</strain>
        <strain evidence="5">ATCC 33500 / DSM 1411 / JCM 8866 / NBRC 14739 / NCIMB 2177 / R-4</strain>
    </source>
</reference>
<evidence type="ECO:0000313" key="4">
    <source>
        <dbReference type="EMBL" id="QCQ76680.1"/>
    </source>
</evidence>
<evidence type="ECO:0000313" key="2">
    <source>
        <dbReference type="EMBL" id="AHZ24680.1"/>
    </source>
</evidence>
<dbReference type="PANTHER" id="PTHR42241:SF2">
    <property type="entry name" value="HYPOTHETICAL MEMBRANE PROTEIN, CONSERVED, DUF998 FAMILY"/>
    <property type="match status" value="1"/>
</dbReference>
<feature type="transmembrane region" description="Helical" evidence="1">
    <location>
        <begin position="75"/>
        <end position="95"/>
    </location>
</feature>
<keyword evidence="1" id="KW-1133">Transmembrane helix</keyword>
<reference evidence="4 7" key="3">
    <citation type="submission" date="2019-04" db="EMBL/GenBank/DDBJ databases">
        <title>Methylomes of two halophilic Archaea, Haloarcula marismortui and Haloferax mediterranei.</title>
        <authorList>
            <person name="DasSarma S."/>
            <person name="DasSarma P."/>
            <person name="DasSarma S."/>
            <person name="Fomenkov A."/>
            <person name="Vincze T."/>
            <person name="Anton B.P."/>
            <person name="Roberts R.J."/>
        </authorList>
    </citation>
    <scope>NUCLEOTIDE SEQUENCE [LARGE SCALE GENOMIC DNA]</scope>
    <source>
        <strain evidence="4">ATCC 33500</strain>
        <strain evidence="7">ATCC 33500 / DSM 1411 / JCM 8866 / NBRC 14739 / NCIMB 2177 / R-4</strain>
        <plasmid evidence="4 7">pHME505</plasmid>
    </source>
</reference>
<reference evidence="2 6" key="2">
    <citation type="submission" date="2014-04" db="EMBL/GenBank/DDBJ databases">
        <title>Transcriptional profiles of Haloferax mediterranei on the basis of nitrogen availability.</title>
        <authorList>
            <person name="Bautista V."/>
        </authorList>
    </citation>
    <scope>NUCLEOTIDE SEQUENCE [LARGE SCALE GENOMIC DNA]</scope>
    <source>
        <strain evidence="2">ATCC 33500</strain>
        <strain evidence="6">ATCC 33500 / DSM 1411 / JCM 8866 / NBRC 14739 / NCIMB 2177 / R-4</strain>
        <plasmid evidence="2">HMPLAS1</plasmid>
        <plasmid evidence="6">Plasmid HMPLAS1</plasmid>
    </source>
</reference>
<sequence>MDKVVNYTLESITRILDRSLLTGVMTSKLSWRRAGAYAGLFIVILSGSVLTVSLLSNPWFSLQYHSLSDLGRRSARLTLVYNGGLVVSGVLLLFFCTQVFRESETRLSRGGVVLFGLTGIALLLIGYRSNGVTLPESYALGLALSGGTGVFLLAVSLSYRGVAYARLFAGVVVSGTFLALLAIHTFDGLAIAELIAIAEYDVTLLIFSYQLLQNPRDSCRTA</sequence>
<evidence type="ECO:0000313" key="3">
    <source>
        <dbReference type="EMBL" id="ELZ97456.1"/>
    </source>
</evidence>
<keyword evidence="2" id="KW-0614">Plasmid</keyword>
<dbReference type="Proteomes" id="UP000299011">
    <property type="component" value="Plasmid pHME505"/>
</dbReference>
<dbReference type="PATRIC" id="fig|523841.21.peg.3825"/>
<dbReference type="EMBL" id="CP007554">
    <property type="protein sequence ID" value="AHZ24680.1"/>
    <property type="molecule type" value="Genomic_DNA"/>
</dbReference>
<evidence type="ECO:0000256" key="1">
    <source>
        <dbReference type="SAM" id="Phobius"/>
    </source>
</evidence>
<proteinExistence type="predicted"/>
<protein>
    <submittedName>
        <fullName evidence="4">DUF998 domain-containing protein</fullName>
    </submittedName>
</protein>
<dbReference type="RefSeq" id="WP_004061034.1">
    <property type="nucleotide sequence ID" value="NZ_AOLO01000015.1"/>
</dbReference>
<dbReference type="PANTHER" id="PTHR42241">
    <property type="entry name" value="HYPOTHETICAL MEMBRANE PROTEIN, CONSERVED, DUF998 FAMILY"/>
    <property type="match status" value="1"/>
</dbReference>
<accession>M0IKX9</accession>
<feature type="transmembrane region" description="Helical" evidence="1">
    <location>
        <begin position="164"/>
        <end position="183"/>
    </location>
</feature>
<keyword evidence="5" id="KW-1185">Reference proteome</keyword>
<dbReference type="InterPro" id="IPR009339">
    <property type="entry name" value="DUF998"/>
</dbReference>
<evidence type="ECO:0000313" key="5">
    <source>
        <dbReference type="Proteomes" id="UP000011603"/>
    </source>
</evidence>
<dbReference type="AlphaFoldDB" id="M0IKX9"/>
<dbReference type="GeneID" id="40157778"/>
<keyword evidence="1" id="KW-0472">Membrane</keyword>
<name>M0IKX9_HALMT</name>
<feature type="transmembrane region" description="Helical" evidence="1">
    <location>
        <begin position="189"/>
        <end position="212"/>
    </location>
</feature>
<keyword evidence="1" id="KW-0812">Transmembrane</keyword>
<geneLocation type="plasmid" evidence="4 7">
    <name>pHME505</name>
</geneLocation>
<dbReference type="EMBL" id="CP039140">
    <property type="protein sequence ID" value="QCQ76680.1"/>
    <property type="molecule type" value="Genomic_DNA"/>
</dbReference>
<dbReference type="EMBL" id="AOLO01000015">
    <property type="protein sequence ID" value="ELZ97456.1"/>
    <property type="molecule type" value="Genomic_DNA"/>
</dbReference>
<dbReference type="Pfam" id="PF06197">
    <property type="entry name" value="DUF998"/>
    <property type="match status" value="1"/>
</dbReference>
<feature type="transmembrane region" description="Helical" evidence="1">
    <location>
        <begin position="107"/>
        <end position="126"/>
    </location>
</feature>
<feature type="transmembrane region" description="Helical" evidence="1">
    <location>
        <begin position="34"/>
        <end position="55"/>
    </location>
</feature>
<dbReference type="Proteomes" id="UP000027075">
    <property type="component" value="Plasmid HMPLAS1"/>
</dbReference>
<geneLocation type="plasmid" evidence="2 6">
    <name>HMPLAS1</name>
</geneLocation>
<organism evidence="3 5">
    <name type="scientific">Haloferax mediterranei (strain ATCC 33500 / DSM 1411 / JCM 8866 / NBRC 14739 / NCIMB 2177 / R-4)</name>
    <name type="common">Halobacterium mediterranei</name>
    <dbReference type="NCBI Taxonomy" id="523841"/>
    <lineage>
        <taxon>Archaea</taxon>
        <taxon>Methanobacteriati</taxon>
        <taxon>Methanobacteriota</taxon>
        <taxon>Stenosarchaea group</taxon>
        <taxon>Halobacteria</taxon>
        <taxon>Halobacteriales</taxon>
        <taxon>Haloferacaceae</taxon>
        <taxon>Haloferax</taxon>
    </lineage>
</organism>
<evidence type="ECO:0000313" key="6">
    <source>
        <dbReference type="Proteomes" id="UP000027075"/>
    </source>
</evidence>